<dbReference type="RefSeq" id="WP_135587867.1">
    <property type="nucleotide sequence ID" value="NZ_RQEP01000012.1"/>
</dbReference>
<name>A0A4R9FZC0_9LEPT</name>
<sequence length="198" mass="22112">MRKVIVLEFLTLDGVIQAGGGPEEDTSGGFTYGGWQVPYSDETVGTVMNKQMNLPFDLLLGRKTFEIWAPYWPKHADFWPSVMTATKYVASNTMTSHEWQRSVFLNGNIVEKITKLKQEEGPDLHVYGSANLVQTLMKHDLVDEFWLKIYPITLGSGKRLFVEGTIPAAFKVTESQVSPSGVIIANYKRAGDVQTGSY</sequence>
<comment type="caution">
    <text evidence="2">The sequence shown here is derived from an EMBL/GenBank/DDBJ whole genome shotgun (WGS) entry which is preliminary data.</text>
</comment>
<dbReference type="PANTHER" id="PTHR38011:SF2">
    <property type="entry name" value="BIFUNCTIONAL DEAMINASE-REDUCTASE DOMAIN PROTEIN"/>
    <property type="match status" value="1"/>
</dbReference>
<dbReference type="Gene3D" id="3.40.430.10">
    <property type="entry name" value="Dihydrofolate Reductase, subunit A"/>
    <property type="match status" value="1"/>
</dbReference>
<dbReference type="InterPro" id="IPR050765">
    <property type="entry name" value="Riboflavin_Biosynth_HTPR"/>
</dbReference>
<organism evidence="2 3">
    <name type="scientific">Leptospira semungkisensis</name>
    <dbReference type="NCBI Taxonomy" id="2484985"/>
    <lineage>
        <taxon>Bacteria</taxon>
        <taxon>Pseudomonadati</taxon>
        <taxon>Spirochaetota</taxon>
        <taxon>Spirochaetia</taxon>
        <taxon>Leptospirales</taxon>
        <taxon>Leptospiraceae</taxon>
        <taxon>Leptospira</taxon>
    </lineage>
</organism>
<dbReference type="EMBL" id="RQEP01000012">
    <property type="protein sequence ID" value="TGK04015.1"/>
    <property type="molecule type" value="Genomic_DNA"/>
</dbReference>
<dbReference type="InterPro" id="IPR024072">
    <property type="entry name" value="DHFR-like_dom_sf"/>
</dbReference>
<dbReference type="Proteomes" id="UP000297453">
    <property type="component" value="Unassembled WGS sequence"/>
</dbReference>
<gene>
    <name evidence="2" type="ORF">EHO59_10895</name>
</gene>
<dbReference type="SUPFAM" id="SSF53597">
    <property type="entry name" value="Dihydrofolate reductase-like"/>
    <property type="match status" value="1"/>
</dbReference>
<reference evidence="2" key="1">
    <citation type="journal article" date="2019" name="PLoS Negl. Trop. Dis.">
        <title>Revisiting the worldwide diversity of Leptospira species in the environment.</title>
        <authorList>
            <person name="Vincent A.T."/>
            <person name="Schiettekatte O."/>
            <person name="Bourhy P."/>
            <person name="Veyrier F.J."/>
            <person name="Picardeau M."/>
        </authorList>
    </citation>
    <scope>NUCLEOTIDE SEQUENCE [LARGE SCALE GENOMIC DNA]</scope>
    <source>
        <strain evidence="2">SSS9</strain>
    </source>
</reference>
<proteinExistence type="predicted"/>
<feature type="domain" description="Bacterial bifunctional deaminase-reductase C-terminal" evidence="1">
    <location>
        <begin position="2"/>
        <end position="183"/>
    </location>
</feature>
<dbReference type="PANTHER" id="PTHR38011">
    <property type="entry name" value="DIHYDROFOLATE REDUCTASE FAMILY PROTEIN (AFU_ORTHOLOGUE AFUA_8G06820)"/>
    <property type="match status" value="1"/>
</dbReference>
<accession>A0A4R9FZC0</accession>
<evidence type="ECO:0000313" key="3">
    <source>
        <dbReference type="Proteomes" id="UP000297453"/>
    </source>
</evidence>
<dbReference type="GO" id="GO:0008703">
    <property type="term" value="F:5-amino-6-(5-phosphoribosylamino)uracil reductase activity"/>
    <property type="evidence" value="ECO:0007669"/>
    <property type="project" value="InterPro"/>
</dbReference>
<evidence type="ECO:0000313" key="2">
    <source>
        <dbReference type="EMBL" id="TGK04015.1"/>
    </source>
</evidence>
<dbReference type="InterPro" id="IPR002734">
    <property type="entry name" value="RibDG_C"/>
</dbReference>
<dbReference type="GO" id="GO:0009231">
    <property type="term" value="P:riboflavin biosynthetic process"/>
    <property type="evidence" value="ECO:0007669"/>
    <property type="project" value="InterPro"/>
</dbReference>
<dbReference type="OrthoDB" id="195113at2"/>
<keyword evidence="3" id="KW-1185">Reference proteome</keyword>
<dbReference type="AlphaFoldDB" id="A0A4R9FZC0"/>
<evidence type="ECO:0000259" key="1">
    <source>
        <dbReference type="Pfam" id="PF01872"/>
    </source>
</evidence>
<protein>
    <submittedName>
        <fullName evidence="2">Dihydrofolate reductase</fullName>
    </submittedName>
</protein>
<dbReference type="Pfam" id="PF01872">
    <property type="entry name" value="RibD_C"/>
    <property type="match status" value="1"/>
</dbReference>